<dbReference type="OrthoDB" id="2936945at2"/>
<keyword evidence="2" id="KW-1185">Reference proteome</keyword>
<organism evidence="1 2">
    <name type="scientific">Falsibacillus pallidus</name>
    <dbReference type="NCBI Taxonomy" id="493781"/>
    <lineage>
        <taxon>Bacteria</taxon>
        <taxon>Bacillati</taxon>
        <taxon>Bacillota</taxon>
        <taxon>Bacilli</taxon>
        <taxon>Bacillales</taxon>
        <taxon>Bacillaceae</taxon>
        <taxon>Falsibacillus</taxon>
    </lineage>
</organism>
<evidence type="ECO:0008006" key="3">
    <source>
        <dbReference type="Google" id="ProtNLM"/>
    </source>
</evidence>
<dbReference type="AlphaFoldDB" id="A0A370GQ45"/>
<protein>
    <recommendedName>
        <fullName evidence="3">Small, acid-soluble spore protein N</fullName>
    </recommendedName>
</protein>
<dbReference type="Proteomes" id="UP000255326">
    <property type="component" value="Unassembled WGS sequence"/>
</dbReference>
<name>A0A370GQ45_9BACI</name>
<evidence type="ECO:0000313" key="1">
    <source>
        <dbReference type="EMBL" id="RDI45832.1"/>
    </source>
</evidence>
<comment type="caution">
    <text evidence="1">The sequence shown here is derived from an EMBL/GenBank/DDBJ whole genome shotgun (WGS) entry which is preliminary data.</text>
</comment>
<reference evidence="1 2" key="1">
    <citation type="submission" date="2018-07" db="EMBL/GenBank/DDBJ databases">
        <title>Genomic Encyclopedia of Type Strains, Phase IV (KMG-IV): sequencing the most valuable type-strain genomes for metagenomic binning, comparative biology and taxonomic classification.</title>
        <authorList>
            <person name="Goeker M."/>
        </authorList>
    </citation>
    <scope>NUCLEOTIDE SEQUENCE [LARGE SCALE GENOMIC DNA]</scope>
    <source>
        <strain evidence="1 2">DSM 25281</strain>
    </source>
</reference>
<gene>
    <name evidence="1" type="ORF">DFR59_102467</name>
</gene>
<sequence>MPYHKDKQQAFQDAQKSFDQAQLASNMIVKDSGSYGAQLSHLKNEVNEAFQQIENAMEVASEHQKAQLQRFQSDLQGLVQEVNDYQE</sequence>
<evidence type="ECO:0000313" key="2">
    <source>
        <dbReference type="Proteomes" id="UP000255326"/>
    </source>
</evidence>
<proteinExistence type="predicted"/>
<dbReference type="EMBL" id="QQAY01000002">
    <property type="protein sequence ID" value="RDI45832.1"/>
    <property type="molecule type" value="Genomic_DNA"/>
</dbReference>
<accession>A0A370GQ45</accession>
<dbReference type="RefSeq" id="WP_114744643.1">
    <property type="nucleotide sequence ID" value="NZ_QQAY01000002.1"/>
</dbReference>